<evidence type="ECO:0000313" key="1">
    <source>
        <dbReference type="EMBL" id="GIY71803.1"/>
    </source>
</evidence>
<sequence length="75" mass="8397">MVPFRLNDDWFLVTSALREPDNLGGNDCSCLEESPRQVGPPLLIAQQRERGHLPPADLNQHARLRDVILTAFFAG</sequence>
<accession>A0AAV4VP46</accession>
<comment type="caution">
    <text evidence="1">The sequence shown here is derived from an EMBL/GenBank/DDBJ whole genome shotgun (WGS) entry which is preliminary data.</text>
</comment>
<reference evidence="1 2" key="1">
    <citation type="submission" date="2021-06" db="EMBL/GenBank/DDBJ databases">
        <title>Caerostris extrusa draft genome.</title>
        <authorList>
            <person name="Kono N."/>
            <person name="Arakawa K."/>
        </authorList>
    </citation>
    <scope>NUCLEOTIDE SEQUENCE [LARGE SCALE GENOMIC DNA]</scope>
</reference>
<name>A0AAV4VP46_CAEEX</name>
<proteinExistence type="predicted"/>
<evidence type="ECO:0000313" key="2">
    <source>
        <dbReference type="Proteomes" id="UP001054945"/>
    </source>
</evidence>
<protein>
    <submittedName>
        <fullName evidence="1">Uncharacterized protein</fullName>
    </submittedName>
</protein>
<dbReference type="Proteomes" id="UP001054945">
    <property type="component" value="Unassembled WGS sequence"/>
</dbReference>
<organism evidence="1 2">
    <name type="scientific">Caerostris extrusa</name>
    <name type="common">Bark spider</name>
    <name type="synonym">Caerostris bankana</name>
    <dbReference type="NCBI Taxonomy" id="172846"/>
    <lineage>
        <taxon>Eukaryota</taxon>
        <taxon>Metazoa</taxon>
        <taxon>Ecdysozoa</taxon>
        <taxon>Arthropoda</taxon>
        <taxon>Chelicerata</taxon>
        <taxon>Arachnida</taxon>
        <taxon>Araneae</taxon>
        <taxon>Araneomorphae</taxon>
        <taxon>Entelegynae</taxon>
        <taxon>Araneoidea</taxon>
        <taxon>Araneidae</taxon>
        <taxon>Caerostris</taxon>
    </lineage>
</organism>
<gene>
    <name evidence="1" type="ORF">CEXT_400121</name>
</gene>
<keyword evidence="2" id="KW-1185">Reference proteome</keyword>
<dbReference type="AlphaFoldDB" id="A0AAV4VP46"/>
<dbReference type="EMBL" id="BPLR01014862">
    <property type="protein sequence ID" value="GIY71803.1"/>
    <property type="molecule type" value="Genomic_DNA"/>
</dbReference>